<dbReference type="AlphaFoldDB" id="A0AAW6U557"/>
<protein>
    <submittedName>
        <fullName evidence="3">Class I mannose-6-phosphate isomerase</fullName>
    </submittedName>
</protein>
<evidence type="ECO:0000256" key="2">
    <source>
        <dbReference type="ARBA" id="ARBA00022833"/>
    </source>
</evidence>
<keyword evidence="1" id="KW-0479">Metal-binding</keyword>
<dbReference type="GO" id="GO:0046872">
    <property type="term" value="F:metal ion binding"/>
    <property type="evidence" value="ECO:0007669"/>
    <property type="project" value="UniProtKB-KW"/>
</dbReference>
<dbReference type="Proteomes" id="UP001431532">
    <property type="component" value="Unassembled WGS sequence"/>
</dbReference>
<dbReference type="EMBL" id="JASCXW010000017">
    <property type="protein sequence ID" value="MDI6453113.1"/>
    <property type="molecule type" value="Genomic_DNA"/>
</dbReference>
<gene>
    <name evidence="3" type="ORF">QJ521_06025</name>
</gene>
<dbReference type="InterPro" id="IPR051804">
    <property type="entry name" value="Carb_Metab_Reg_Kinase/Isom"/>
</dbReference>
<sequence>MKKGIETMGYIHFKSFYDKYPVIQMKESNGSVFKDTPSILKELSRVQEGVIVFETYPGVDLERLNQDIISKLNVTKLVNIETYAKSEKTIDKMLEKNLTQDRVFGLYAHHQIEDFYEMDQILKLRNDLFNKKGLTVVYGFGASLIKADVLIFVSITRWEIQLRYRKGLTNFQSKNSDEDILRKYKRGYFVEWRVADRIKENNIQSMNYLIDYNDIDHPKMIDYIAYENSLNQLTNRPFRMVPYFDPGIWGGQWMKEVCNLDPKEQNYAWSFDGVPEENSIRLGFDDTFIEIPAQDLVQFRPKELMGARVYGRFGKKFPIRFDLLDTMEGGNLSLQVHPLTEYIQDQFGMTYTQDESYYILDTKDDGTVYLGFKDSVSQDAFEKDLISAESGEKMFDADKYVNVFPAKKHDHFLIPAGTIHCSGKNTMVLEISACVYIFTFKLWDWGRQGLDGRPRPVHLEHGFKALQYDRNTEWVENQLINRIEKISDYEEITGLHETEFLETRRYTFDDAVDIKTFGSVNMANLVDGQKALITSIDGSFDDYEIHYAETFVVPSTIETFRVKCLDQQGCKLIKAHVR</sequence>
<dbReference type="GO" id="GO:0016853">
    <property type="term" value="F:isomerase activity"/>
    <property type="evidence" value="ECO:0007669"/>
    <property type="project" value="UniProtKB-KW"/>
</dbReference>
<keyword evidence="2" id="KW-0862">Zinc</keyword>
<reference evidence="3" key="1">
    <citation type="submission" date="2023-05" db="EMBL/GenBank/DDBJ databases">
        <title>Mariniplasma microaerophilum sp. nov., a novel anaerobic mollicute isolated from terrestrial mud volcano, Taman Peninsula, Russia.</title>
        <authorList>
            <person name="Khomyakova M.A."/>
            <person name="Merkel A.Y."/>
            <person name="Slobodkin A.I."/>
        </authorList>
    </citation>
    <scope>NUCLEOTIDE SEQUENCE</scope>
    <source>
        <strain evidence="3">M4Ah</strain>
    </source>
</reference>
<dbReference type="SUPFAM" id="SSF51182">
    <property type="entry name" value="RmlC-like cupins"/>
    <property type="match status" value="1"/>
</dbReference>
<dbReference type="InterPro" id="IPR011051">
    <property type="entry name" value="RmlC_Cupin_sf"/>
</dbReference>
<evidence type="ECO:0000313" key="3">
    <source>
        <dbReference type="EMBL" id="MDI6453113.1"/>
    </source>
</evidence>
<dbReference type="RefSeq" id="WP_282839542.1">
    <property type="nucleotide sequence ID" value="NZ_JASCXW010000017.1"/>
</dbReference>
<comment type="caution">
    <text evidence="3">The sequence shown here is derived from an EMBL/GenBank/DDBJ whole genome shotgun (WGS) entry which is preliminary data.</text>
</comment>
<dbReference type="InterPro" id="IPR014710">
    <property type="entry name" value="RmlC-like_jellyroll"/>
</dbReference>
<evidence type="ECO:0000313" key="4">
    <source>
        <dbReference type="Proteomes" id="UP001431532"/>
    </source>
</evidence>
<keyword evidence="4" id="KW-1185">Reference proteome</keyword>
<evidence type="ECO:0000256" key="1">
    <source>
        <dbReference type="ARBA" id="ARBA00022723"/>
    </source>
</evidence>
<accession>A0AAW6U557</accession>
<proteinExistence type="predicted"/>
<keyword evidence="3" id="KW-0413">Isomerase</keyword>
<dbReference type="PANTHER" id="PTHR42742:SF3">
    <property type="entry name" value="FRUCTOKINASE"/>
    <property type="match status" value="1"/>
</dbReference>
<dbReference type="PANTHER" id="PTHR42742">
    <property type="entry name" value="TRANSCRIPTIONAL REPRESSOR MPRA"/>
    <property type="match status" value="1"/>
</dbReference>
<dbReference type="Gene3D" id="2.60.120.10">
    <property type="entry name" value="Jelly Rolls"/>
    <property type="match status" value="1"/>
</dbReference>
<name>A0AAW6U557_9MOLU</name>
<organism evidence="3 4">
    <name type="scientific">Peloplasma aerotolerans</name>
    <dbReference type="NCBI Taxonomy" id="3044389"/>
    <lineage>
        <taxon>Bacteria</taxon>
        <taxon>Bacillati</taxon>
        <taxon>Mycoplasmatota</taxon>
        <taxon>Mollicutes</taxon>
        <taxon>Acholeplasmatales</taxon>
        <taxon>Acholeplasmataceae</taxon>
        <taxon>Peloplasma</taxon>
    </lineage>
</organism>
<dbReference type="CDD" id="cd07010">
    <property type="entry name" value="cupin_PMI_type_I_N_bac"/>
    <property type="match status" value="1"/>
</dbReference>